<protein>
    <submittedName>
        <fullName evidence="2">Uncharacterized protein</fullName>
    </submittedName>
</protein>
<name>A0A1H9VJA7_BUTFI</name>
<evidence type="ECO:0000256" key="1">
    <source>
        <dbReference type="SAM" id="Coils"/>
    </source>
</evidence>
<evidence type="ECO:0000313" key="2">
    <source>
        <dbReference type="EMBL" id="SES21293.1"/>
    </source>
</evidence>
<dbReference type="AlphaFoldDB" id="A0A1H9VJA7"/>
<dbReference type="Proteomes" id="UP000182584">
    <property type="component" value="Unassembled WGS sequence"/>
</dbReference>
<dbReference type="RefSeq" id="WP_074757698.1">
    <property type="nucleotide sequence ID" value="NZ_FOGJ01000023.1"/>
</dbReference>
<gene>
    <name evidence="2" type="ORF">SAMN04487884_12348</name>
</gene>
<organism evidence="2 3">
    <name type="scientific">Butyrivibrio fibrisolvens</name>
    <dbReference type="NCBI Taxonomy" id="831"/>
    <lineage>
        <taxon>Bacteria</taxon>
        <taxon>Bacillati</taxon>
        <taxon>Bacillota</taxon>
        <taxon>Clostridia</taxon>
        <taxon>Lachnospirales</taxon>
        <taxon>Lachnospiraceae</taxon>
        <taxon>Butyrivibrio</taxon>
    </lineage>
</organism>
<accession>A0A1H9VJA7</accession>
<reference evidence="2 3" key="1">
    <citation type="submission" date="2016-10" db="EMBL/GenBank/DDBJ databases">
        <authorList>
            <person name="de Groot N.N."/>
        </authorList>
    </citation>
    <scope>NUCLEOTIDE SEQUENCE [LARGE SCALE GENOMIC DNA]</scope>
    <source>
        <strain evidence="2 3">AR40</strain>
    </source>
</reference>
<dbReference type="OrthoDB" id="9883989at2"/>
<feature type="coiled-coil region" evidence="1">
    <location>
        <begin position="7"/>
        <end position="55"/>
    </location>
</feature>
<evidence type="ECO:0000313" key="3">
    <source>
        <dbReference type="Proteomes" id="UP000182584"/>
    </source>
</evidence>
<dbReference type="EMBL" id="FOGJ01000023">
    <property type="protein sequence ID" value="SES21293.1"/>
    <property type="molecule type" value="Genomic_DNA"/>
</dbReference>
<keyword evidence="1" id="KW-0175">Coiled coil</keyword>
<proteinExistence type="predicted"/>
<sequence>MSEEEKILSMMSEIDDLDKKIEEVSKKKDVLQQKLSKAKEAYDKKNSQLKDLQIKKDAATAGILLKAAKERDMSLDDVLGLIKKEETVK</sequence>